<dbReference type="RefSeq" id="WP_311682852.1">
    <property type="nucleotide sequence ID" value="NZ_JAVRHM010000005.1"/>
</dbReference>
<protein>
    <submittedName>
        <fullName evidence="1">Uncharacterized protein</fullName>
    </submittedName>
</protein>
<proteinExistence type="predicted"/>
<accession>A0ABU3E0C0</accession>
<dbReference type="EMBL" id="JAVRHM010000005">
    <property type="protein sequence ID" value="MDT0689365.1"/>
    <property type="molecule type" value="Genomic_DNA"/>
</dbReference>
<evidence type="ECO:0000313" key="2">
    <source>
        <dbReference type="Proteomes" id="UP001261624"/>
    </source>
</evidence>
<gene>
    <name evidence="1" type="ORF">RM549_06180</name>
</gene>
<evidence type="ECO:0000313" key="1">
    <source>
        <dbReference type="EMBL" id="MDT0689365.1"/>
    </source>
</evidence>
<organism evidence="1 2">
    <name type="scientific">Autumnicola patrickiae</name>
    <dbReference type="NCBI Taxonomy" id="3075591"/>
    <lineage>
        <taxon>Bacteria</taxon>
        <taxon>Pseudomonadati</taxon>
        <taxon>Bacteroidota</taxon>
        <taxon>Flavobacteriia</taxon>
        <taxon>Flavobacteriales</taxon>
        <taxon>Flavobacteriaceae</taxon>
        <taxon>Autumnicola</taxon>
    </lineage>
</organism>
<sequence length="223" mass="24806">MSCISAIVRRLEVAAIGPVADALKIVLEGDIETTYKADANILDVSASEDMEIWFNKIFSSWFSSLTARLTVADDFKVLTANDFTQELNQVIEALEVARAYYAQQANFEIISSLENVALQKAAICEIAAKAVVTAYEVALNTYGSEFTGREWVSIQANFFEGSTPEPYQWQKKNIIVNLINFNNVAVENSENQEQPVQTRVPQYLPWVFTAAFGIIAWSAASKK</sequence>
<comment type="caution">
    <text evidence="1">The sequence shown here is derived from an EMBL/GenBank/DDBJ whole genome shotgun (WGS) entry which is preliminary data.</text>
</comment>
<keyword evidence="2" id="KW-1185">Reference proteome</keyword>
<name>A0ABU3E0C0_9FLAO</name>
<dbReference type="Proteomes" id="UP001261624">
    <property type="component" value="Unassembled WGS sequence"/>
</dbReference>
<reference evidence="1 2" key="1">
    <citation type="submission" date="2023-09" db="EMBL/GenBank/DDBJ databases">
        <authorList>
            <person name="Rey-Velasco X."/>
        </authorList>
    </citation>
    <scope>NUCLEOTIDE SEQUENCE [LARGE SCALE GENOMIC DNA]</scope>
    <source>
        <strain evidence="1 2">F188</strain>
    </source>
</reference>